<name>A0A383F616_9ZZZZ</name>
<evidence type="ECO:0008006" key="2">
    <source>
        <dbReference type="Google" id="ProtNLM"/>
    </source>
</evidence>
<gene>
    <name evidence="1" type="ORF">METZ01_LOCUS517476</name>
</gene>
<dbReference type="EMBL" id="UINC01231889">
    <property type="protein sequence ID" value="SVE64622.1"/>
    <property type="molecule type" value="Genomic_DNA"/>
</dbReference>
<dbReference type="InterPro" id="IPR011990">
    <property type="entry name" value="TPR-like_helical_dom_sf"/>
</dbReference>
<dbReference type="Pfam" id="PF14559">
    <property type="entry name" value="TPR_19"/>
    <property type="match status" value="1"/>
</dbReference>
<proteinExistence type="predicted"/>
<dbReference type="Gene3D" id="1.25.40.10">
    <property type="entry name" value="Tetratricopeptide repeat domain"/>
    <property type="match status" value="1"/>
</dbReference>
<dbReference type="AlphaFoldDB" id="A0A383F616"/>
<organism evidence="1">
    <name type="scientific">marine metagenome</name>
    <dbReference type="NCBI Taxonomy" id="408172"/>
    <lineage>
        <taxon>unclassified sequences</taxon>
        <taxon>metagenomes</taxon>
        <taxon>ecological metagenomes</taxon>
    </lineage>
</organism>
<feature type="non-terminal residue" evidence="1">
    <location>
        <position position="89"/>
    </location>
</feature>
<protein>
    <recommendedName>
        <fullName evidence="2">Tetratrico peptide repeat group 5 domain-containing protein</fullName>
    </recommendedName>
</protein>
<dbReference type="SUPFAM" id="SSF48452">
    <property type="entry name" value="TPR-like"/>
    <property type="match status" value="1"/>
</dbReference>
<accession>A0A383F616</accession>
<evidence type="ECO:0000313" key="1">
    <source>
        <dbReference type="EMBL" id="SVE64622.1"/>
    </source>
</evidence>
<sequence>MSPSELRTAVDEKLAAGAPADALAYLIALIELDPNDPKIRRALAISLGDAGDPEGAIKIFCALANYQSQIGHPLAALATLRNALVHAPE</sequence>
<reference evidence="1" key="1">
    <citation type="submission" date="2018-05" db="EMBL/GenBank/DDBJ databases">
        <authorList>
            <person name="Lanie J.A."/>
            <person name="Ng W.-L."/>
            <person name="Kazmierczak K.M."/>
            <person name="Andrzejewski T.M."/>
            <person name="Davidsen T.M."/>
            <person name="Wayne K.J."/>
            <person name="Tettelin H."/>
            <person name="Glass J.I."/>
            <person name="Rusch D."/>
            <person name="Podicherti R."/>
            <person name="Tsui H.-C.T."/>
            <person name="Winkler M.E."/>
        </authorList>
    </citation>
    <scope>NUCLEOTIDE SEQUENCE</scope>
</reference>